<feature type="compositionally biased region" description="Basic and acidic residues" evidence="1">
    <location>
        <begin position="16"/>
        <end position="30"/>
    </location>
</feature>
<dbReference type="AlphaFoldDB" id="A0A6J7AT65"/>
<feature type="compositionally biased region" description="Basic residues" evidence="1">
    <location>
        <begin position="58"/>
        <end position="67"/>
    </location>
</feature>
<sequence length="67" mass="7146">MATAKTPKTPQTPDPNDPKERFRLALEAKNKKGGHSGADRDADTGGVKDESSKAGGKREHRRKSGSS</sequence>
<dbReference type="Pfam" id="PF17227">
    <property type="entry name" value="DUF5302"/>
    <property type="match status" value="1"/>
</dbReference>
<evidence type="ECO:0000256" key="1">
    <source>
        <dbReference type="SAM" id="MobiDB-lite"/>
    </source>
</evidence>
<dbReference type="InterPro" id="IPR035172">
    <property type="entry name" value="DUF5302"/>
</dbReference>
<organism evidence="2">
    <name type="scientific">freshwater metagenome</name>
    <dbReference type="NCBI Taxonomy" id="449393"/>
    <lineage>
        <taxon>unclassified sequences</taxon>
        <taxon>metagenomes</taxon>
        <taxon>ecological metagenomes</taxon>
    </lineage>
</organism>
<dbReference type="EMBL" id="CAFABK010000166">
    <property type="protein sequence ID" value="CAB4836015.1"/>
    <property type="molecule type" value="Genomic_DNA"/>
</dbReference>
<name>A0A6J7AT65_9ZZZZ</name>
<reference evidence="2" key="1">
    <citation type="submission" date="2020-05" db="EMBL/GenBank/DDBJ databases">
        <authorList>
            <person name="Chiriac C."/>
            <person name="Salcher M."/>
            <person name="Ghai R."/>
            <person name="Kavagutti S V."/>
        </authorList>
    </citation>
    <scope>NUCLEOTIDE SEQUENCE</scope>
</reference>
<evidence type="ECO:0000313" key="2">
    <source>
        <dbReference type="EMBL" id="CAB4836015.1"/>
    </source>
</evidence>
<protein>
    <submittedName>
        <fullName evidence="2">Unannotated protein</fullName>
    </submittedName>
</protein>
<feature type="compositionally biased region" description="Basic and acidic residues" evidence="1">
    <location>
        <begin position="37"/>
        <end position="52"/>
    </location>
</feature>
<accession>A0A6J7AT65</accession>
<feature type="region of interest" description="Disordered" evidence="1">
    <location>
        <begin position="1"/>
        <end position="67"/>
    </location>
</feature>
<proteinExistence type="predicted"/>
<gene>
    <name evidence="2" type="ORF">UFOPK3204_01886</name>
</gene>